<gene>
    <name evidence="11" type="ORF">EW026_g3659</name>
</gene>
<comment type="catalytic activity">
    <reaction evidence="6 8">
        <text>beta-D-fructose 6-phosphate = dihydroxyacetone + D-glyceraldehyde 3-phosphate</text>
        <dbReference type="Rhea" id="RHEA:28002"/>
        <dbReference type="ChEBI" id="CHEBI:16016"/>
        <dbReference type="ChEBI" id="CHEBI:57634"/>
        <dbReference type="ChEBI" id="CHEBI:59776"/>
    </reaction>
</comment>
<dbReference type="GO" id="GO:0046872">
    <property type="term" value="F:metal ion binding"/>
    <property type="evidence" value="ECO:0007669"/>
    <property type="project" value="UniProtKB-UniRule"/>
</dbReference>
<dbReference type="InterPro" id="IPR002791">
    <property type="entry name" value="ARMT1-like_metal-bd"/>
</dbReference>
<comment type="similarity">
    <text evidence="2 8">Belongs to the damage-control phosphatase family. Sugar phosphate phosphatase III subfamily.</text>
</comment>
<name>A0A4S4KP50_9APHY</name>
<dbReference type="EMBL" id="SGPJ01000114">
    <property type="protein sequence ID" value="THG98539.1"/>
    <property type="molecule type" value="Genomic_DNA"/>
</dbReference>
<sequence length="526" mass="60554">METTGAIKGSERRHLRLENLPQRKNIQAPFPRSPRSVDPNNPPWPAFRGYHTYSFANATMGHRLPTILGKAIDDVIATLNDQSEEDKIIDLVQCIERMEYLKGELERSAKLRPVVDDGEADVALWNKEIAKYFLGKDFMNATWLFAEAYKYRRLRECFSVSKYWRNYDVFFRQKCDTFSRSTDAVFELSMRFVEPFKHAPNLTDNEQLEKERLMFMELTQICLWGNSTDLSLLINMTEEQIKSLQSTGGEALAETEKNILGNHMHRLWEIVKDLREKKGQPNAVFDDEEIAVSGAVNAKDHMKAPGGRVDFILDNAGFELYCDCVYADFLIQSGFASQVRFHGKRYPWFVSDVTKKDWEWLLNIMVYGQLFSKVSEEEKESLKRLGRRWKQYEKEGKWVYEQHPFWCTGYTYWDLHSEAPDLFLHLSRSDLVIFKGDLNHRKLTYDCAAPASTTFEDSIGPMASAAGAPRVCSMRTIKSDVVVGLGENGDEIAEKLNKDEEGWKISGKYAVVLVSEGRPGELVRFA</sequence>
<keyword evidence="3 8" id="KW-0479">Metal-binding</keyword>
<comment type="catalytic activity">
    <reaction evidence="1 8">
        <text>beta-D-fructose 1-phosphate + H2O = D-fructose + phosphate</text>
        <dbReference type="Rhea" id="RHEA:35603"/>
        <dbReference type="ChEBI" id="CHEBI:15377"/>
        <dbReference type="ChEBI" id="CHEBI:37721"/>
        <dbReference type="ChEBI" id="CHEBI:43474"/>
        <dbReference type="ChEBI" id="CHEBI:138881"/>
    </reaction>
</comment>
<dbReference type="GO" id="GO:0006974">
    <property type="term" value="P:DNA damage response"/>
    <property type="evidence" value="ECO:0007669"/>
    <property type="project" value="TreeGrafter"/>
</dbReference>
<dbReference type="InterPro" id="IPR036075">
    <property type="entry name" value="ARMT-1-like_metal-bd_sf"/>
</dbReference>
<dbReference type="Gene3D" id="1.20.930.60">
    <property type="match status" value="1"/>
</dbReference>
<evidence type="ECO:0000256" key="1">
    <source>
        <dbReference type="ARBA" id="ARBA00001326"/>
    </source>
</evidence>
<evidence type="ECO:0000313" key="11">
    <source>
        <dbReference type="EMBL" id="THG98539.1"/>
    </source>
</evidence>
<evidence type="ECO:0000259" key="10">
    <source>
        <dbReference type="Pfam" id="PF01937"/>
    </source>
</evidence>
<feature type="domain" description="Damage-control phosphatase ARMT1-like metal-binding" evidence="10">
    <location>
        <begin position="59"/>
        <end position="487"/>
    </location>
</feature>
<evidence type="ECO:0000256" key="6">
    <source>
        <dbReference type="ARBA" id="ARBA00048809"/>
    </source>
</evidence>
<reference evidence="11 12" key="1">
    <citation type="submission" date="2019-02" db="EMBL/GenBank/DDBJ databases">
        <title>Genome sequencing of the rare red list fungi Phlebia centrifuga.</title>
        <authorList>
            <person name="Buettner E."/>
            <person name="Kellner H."/>
        </authorList>
    </citation>
    <scope>NUCLEOTIDE SEQUENCE [LARGE SCALE GENOMIC DNA]</scope>
    <source>
        <strain evidence="11 12">DSM 108282</strain>
    </source>
</reference>
<dbReference type="Gene3D" id="3.40.50.10880">
    <property type="entry name" value="Uncharacterised protein PF01937, DUF89, domain 3"/>
    <property type="match status" value="1"/>
</dbReference>
<evidence type="ECO:0000256" key="4">
    <source>
        <dbReference type="ARBA" id="ARBA00022801"/>
    </source>
</evidence>
<dbReference type="InterPro" id="IPR039763">
    <property type="entry name" value="ARMT1"/>
</dbReference>
<dbReference type="GO" id="GO:0005634">
    <property type="term" value="C:nucleus"/>
    <property type="evidence" value="ECO:0007669"/>
    <property type="project" value="TreeGrafter"/>
</dbReference>
<dbReference type="EC" id="3.1.3.-" evidence="8"/>
<evidence type="ECO:0000313" key="12">
    <source>
        <dbReference type="Proteomes" id="UP000309038"/>
    </source>
</evidence>
<accession>A0A4S4KP50</accession>
<comment type="domain">
    <text evidence="8">Subfamily III proteins have a conserved RTxK motif about 40-50 residues from the C-terminus; the threonine may be replaced by serine or cysteine.</text>
</comment>
<dbReference type="AlphaFoldDB" id="A0A4S4KP50"/>
<protein>
    <recommendedName>
        <fullName evidence="8">Sugar phosphate phosphatase</fullName>
        <ecNumber evidence="8">3.1.3.-</ecNumber>
    </recommendedName>
</protein>
<evidence type="ECO:0000256" key="2">
    <source>
        <dbReference type="ARBA" id="ARBA00009519"/>
    </source>
</evidence>
<feature type="region of interest" description="Disordered" evidence="9">
    <location>
        <begin position="1"/>
        <end position="43"/>
    </location>
</feature>
<dbReference type="Pfam" id="PF01937">
    <property type="entry name" value="ARMT1-like_dom"/>
    <property type="match status" value="1"/>
</dbReference>
<dbReference type="GO" id="GO:0030643">
    <property type="term" value="P:intracellular phosphate ion homeostasis"/>
    <property type="evidence" value="ECO:0007669"/>
    <property type="project" value="UniProtKB-ARBA"/>
</dbReference>
<evidence type="ECO:0000256" key="5">
    <source>
        <dbReference type="ARBA" id="ARBA00023211"/>
    </source>
</evidence>
<evidence type="ECO:0000256" key="7">
    <source>
        <dbReference type="ARBA" id="ARBA00054243"/>
    </source>
</evidence>
<evidence type="ECO:0000256" key="3">
    <source>
        <dbReference type="ARBA" id="ARBA00022723"/>
    </source>
</evidence>
<comment type="function">
    <text evidence="7 8">Metal-dependent phosphatase that shows phosphatase activity against several substrates, including fructose-1-phosphate and fructose-6-phosphate. Its preference for fructose-1-phosphate, a strong glycating agent that causes DNA damage rather than a canonical yeast metabolite, suggests a damage-control function in hexose phosphate metabolism.</text>
</comment>
<keyword evidence="5 8" id="KW-0464">Manganese</keyword>
<evidence type="ECO:0000256" key="8">
    <source>
        <dbReference type="RuleBase" id="RU367030"/>
    </source>
</evidence>
<evidence type="ECO:0000256" key="9">
    <source>
        <dbReference type="SAM" id="MobiDB-lite"/>
    </source>
</evidence>
<dbReference type="GO" id="GO:0004427">
    <property type="term" value="F:inorganic diphosphate phosphatase activity"/>
    <property type="evidence" value="ECO:0007669"/>
    <property type="project" value="UniProtKB-ARBA"/>
</dbReference>
<comment type="caution">
    <text evidence="11">The sequence shown here is derived from an EMBL/GenBank/DDBJ whole genome shotgun (WGS) entry which is preliminary data.</text>
</comment>
<dbReference type="Proteomes" id="UP000309038">
    <property type="component" value="Unassembled WGS sequence"/>
</dbReference>
<proteinExistence type="inferred from homology"/>
<comment type="cofactor">
    <cofactor evidence="8">
        <name>Mn(2+)</name>
        <dbReference type="ChEBI" id="CHEBI:29035"/>
    </cofactor>
    <cofactor evidence="8">
        <name>Ni(2+)</name>
        <dbReference type="ChEBI" id="CHEBI:49786"/>
    </cofactor>
</comment>
<dbReference type="PANTHER" id="PTHR12260:SF4">
    <property type="entry name" value="SUGAR PHOSPHATE PHOSPHATASE"/>
    <property type="match status" value="1"/>
</dbReference>
<dbReference type="GO" id="GO:0097023">
    <property type="term" value="F:fructose 6-phosphate aldolase activity"/>
    <property type="evidence" value="ECO:0007669"/>
    <property type="project" value="RHEA"/>
</dbReference>
<organism evidence="11 12">
    <name type="scientific">Hermanssonia centrifuga</name>
    <dbReference type="NCBI Taxonomy" id="98765"/>
    <lineage>
        <taxon>Eukaryota</taxon>
        <taxon>Fungi</taxon>
        <taxon>Dikarya</taxon>
        <taxon>Basidiomycota</taxon>
        <taxon>Agaricomycotina</taxon>
        <taxon>Agaricomycetes</taxon>
        <taxon>Polyporales</taxon>
        <taxon>Meruliaceae</taxon>
        <taxon>Hermanssonia</taxon>
    </lineage>
</organism>
<dbReference type="GO" id="GO:0103026">
    <property type="term" value="F:fructose-1-phosphatase activity"/>
    <property type="evidence" value="ECO:0007669"/>
    <property type="project" value="RHEA"/>
</dbReference>
<dbReference type="PANTHER" id="PTHR12260">
    <property type="entry name" value="DAMAGE-CONTROL PHOSPHATASE ARMT1"/>
    <property type="match status" value="1"/>
</dbReference>
<dbReference type="FunFam" id="3.40.50.10880:FF:000005">
    <property type="entry name" value="DUF89-domain-containing protein"/>
    <property type="match status" value="1"/>
</dbReference>
<dbReference type="SUPFAM" id="SSF111321">
    <property type="entry name" value="AF1104-like"/>
    <property type="match status" value="1"/>
</dbReference>
<keyword evidence="4 8" id="KW-0378">Hydrolase</keyword>
<keyword evidence="12" id="KW-1185">Reference proteome</keyword>